<protein>
    <submittedName>
        <fullName evidence="1">Uncharacterized protein</fullName>
    </submittedName>
</protein>
<dbReference type="AlphaFoldDB" id="A0A0C3KDC0"/>
<reference evidence="1 2" key="1">
    <citation type="submission" date="2014-04" db="EMBL/GenBank/DDBJ databases">
        <authorList>
            <consortium name="DOE Joint Genome Institute"/>
            <person name="Kuo A."/>
            <person name="Kohler A."/>
            <person name="Costa M.D."/>
            <person name="Nagy L.G."/>
            <person name="Floudas D."/>
            <person name="Copeland A."/>
            <person name="Barry K.W."/>
            <person name="Cichocki N."/>
            <person name="Veneault-Fourrey C."/>
            <person name="LaButti K."/>
            <person name="Lindquist E.A."/>
            <person name="Lipzen A."/>
            <person name="Lundell T."/>
            <person name="Morin E."/>
            <person name="Murat C."/>
            <person name="Sun H."/>
            <person name="Tunlid A."/>
            <person name="Henrissat B."/>
            <person name="Grigoriev I.V."/>
            <person name="Hibbett D.S."/>
            <person name="Martin F."/>
            <person name="Nordberg H.P."/>
            <person name="Cantor M.N."/>
            <person name="Hua S.X."/>
        </authorList>
    </citation>
    <scope>NUCLEOTIDE SEQUENCE [LARGE SCALE GENOMIC DNA]</scope>
    <source>
        <strain evidence="1 2">Marx 270</strain>
    </source>
</reference>
<dbReference type="Proteomes" id="UP000054217">
    <property type="component" value="Unassembled WGS sequence"/>
</dbReference>
<sequence>MQHHCLQVNDILRVFGLANGRTLRTLTRTSQTGDGRPIWQVFCGFIPRLLVIHRLPTEYSPSFSKPPNECASFILELTLIFPGSIQGGYDSRALYFLCSPPGADFLFLNLPRFAVRLS</sequence>
<proteinExistence type="predicted"/>
<name>A0A0C3KDC0_PISTI</name>
<gene>
    <name evidence="1" type="ORF">M404DRAFT_997802</name>
</gene>
<keyword evidence="2" id="KW-1185">Reference proteome</keyword>
<accession>A0A0C3KDC0</accession>
<evidence type="ECO:0000313" key="2">
    <source>
        <dbReference type="Proteomes" id="UP000054217"/>
    </source>
</evidence>
<evidence type="ECO:0000313" key="1">
    <source>
        <dbReference type="EMBL" id="KIO07627.1"/>
    </source>
</evidence>
<reference evidence="2" key="2">
    <citation type="submission" date="2015-01" db="EMBL/GenBank/DDBJ databases">
        <title>Evolutionary Origins and Diversification of the Mycorrhizal Mutualists.</title>
        <authorList>
            <consortium name="DOE Joint Genome Institute"/>
            <consortium name="Mycorrhizal Genomics Consortium"/>
            <person name="Kohler A."/>
            <person name="Kuo A."/>
            <person name="Nagy L.G."/>
            <person name="Floudas D."/>
            <person name="Copeland A."/>
            <person name="Barry K.W."/>
            <person name="Cichocki N."/>
            <person name="Veneault-Fourrey C."/>
            <person name="LaButti K."/>
            <person name="Lindquist E.A."/>
            <person name="Lipzen A."/>
            <person name="Lundell T."/>
            <person name="Morin E."/>
            <person name="Murat C."/>
            <person name="Riley R."/>
            <person name="Ohm R."/>
            <person name="Sun H."/>
            <person name="Tunlid A."/>
            <person name="Henrissat B."/>
            <person name="Grigoriev I.V."/>
            <person name="Hibbett D.S."/>
            <person name="Martin F."/>
        </authorList>
    </citation>
    <scope>NUCLEOTIDE SEQUENCE [LARGE SCALE GENOMIC DNA]</scope>
    <source>
        <strain evidence="2">Marx 270</strain>
    </source>
</reference>
<dbReference type="InParanoid" id="A0A0C3KDC0"/>
<dbReference type="EMBL" id="KN831959">
    <property type="protein sequence ID" value="KIO07627.1"/>
    <property type="molecule type" value="Genomic_DNA"/>
</dbReference>
<organism evidence="1 2">
    <name type="scientific">Pisolithus tinctorius Marx 270</name>
    <dbReference type="NCBI Taxonomy" id="870435"/>
    <lineage>
        <taxon>Eukaryota</taxon>
        <taxon>Fungi</taxon>
        <taxon>Dikarya</taxon>
        <taxon>Basidiomycota</taxon>
        <taxon>Agaricomycotina</taxon>
        <taxon>Agaricomycetes</taxon>
        <taxon>Agaricomycetidae</taxon>
        <taxon>Boletales</taxon>
        <taxon>Sclerodermatineae</taxon>
        <taxon>Pisolithaceae</taxon>
        <taxon>Pisolithus</taxon>
    </lineage>
</organism>
<dbReference type="HOGENOM" id="CLU_2074125_0_0_1"/>